<dbReference type="Proteomes" id="UP000010472">
    <property type="component" value="Chromosome"/>
</dbReference>
<dbReference type="GO" id="GO:0004252">
    <property type="term" value="F:serine-type endopeptidase activity"/>
    <property type="evidence" value="ECO:0007669"/>
    <property type="project" value="InterPro"/>
</dbReference>
<sequence>MSSKYLRFGTSGILAAIAAIGVNGINAIAPVDLLDSSHFSNPQSNNAFAQDADEQVNIRVYKRASPAVVSVSAGNATGSGSIISSDGLVLTNAHVVQNARSTLTVILADGRRLPADIVAFGNNGLDLAVLKIRGQKNLPTISFARSNSVQVGQRAFAIGNPFGQFQGTFTTGIVSRIDQQRGLIQTDAAINPGNSGGPLLNGQGELIGVNTAIFTNGNTGGNIGLGFAISTDRIQPFLTAVRQGTAARTAQRAQPTTGSQTAKALPLNGATIRGFLGKGNNILPVDNSFFEIYSFQGQAGQRVQIDMVSQEIDPFLILIAPNRSQLAQDDNGGGSKNARIVGKLPIAGTYFVIANSYKGGQAGNYQIRGIANAGTATNQVQPQGSILRQTGILGSDAPRLPDGSPYRAYSFQGRAGQAVTITLESTDFDPYLILVAPNGQKIAENNNTSQNNPTAVIRGRLNRDGVYRVIVNAANSGGQGRYSLTIR</sequence>
<evidence type="ECO:0000256" key="1">
    <source>
        <dbReference type="ARBA" id="ARBA00022670"/>
    </source>
</evidence>
<dbReference type="KEGG" id="cep:Cri9333_2475"/>
<dbReference type="InterPro" id="IPR009003">
    <property type="entry name" value="Peptidase_S1_PA"/>
</dbReference>
<dbReference type="RefSeq" id="WP_015203456.1">
    <property type="nucleotide sequence ID" value="NC_019753.1"/>
</dbReference>
<evidence type="ECO:0000256" key="2">
    <source>
        <dbReference type="ARBA" id="ARBA00022801"/>
    </source>
</evidence>
<proteinExistence type="predicted"/>
<dbReference type="Gene3D" id="2.40.10.120">
    <property type="match status" value="1"/>
</dbReference>
<dbReference type="InterPro" id="IPR007280">
    <property type="entry name" value="Peptidase_C_arc/bac"/>
</dbReference>
<evidence type="ECO:0000259" key="3">
    <source>
        <dbReference type="Pfam" id="PF04151"/>
    </source>
</evidence>
<dbReference type="PRINTS" id="PR00834">
    <property type="entry name" value="PROTEASES2C"/>
</dbReference>
<protein>
    <submittedName>
        <fullName evidence="4">Peptidase S1 and S6 chymotrypsin/Hap</fullName>
    </submittedName>
</protein>
<dbReference type="AlphaFoldDB" id="K9W0R7"/>
<dbReference type="Gene3D" id="2.60.120.380">
    <property type="match status" value="2"/>
</dbReference>
<dbReference type="SUPFAM" id="SSF50494">
    <property type="entry name" value="Trypsin-like serine proteases"/>
    <property type="match status" value="1"/>
</dbReference>
<dbReference type="OrthoDB" id="495674at2"/>
<dbReference type="PANTHER" id="PTHR43343">
    <property type="entry name" value="PEPTIDASE S12"/>
    <property type="match status" value="1"/>
</dbReference>
<dbReference type="Pfam" id="PF04151">
    <property type="entry name" value="PPC"/>
    <property type="match status" value="1"/>
</dbReference>
<keyword evidence="2" id="KW-0378">Hydrolase</keyword>
<feature type="domain" description="Peptidase C-terminal archaeal/bacterial" evidence="3">
    <location>
        <begin position="408"/>
        <end position="472"/>
    </location>
</feature>
<dbReference type="GO" id="GO:0006508">
    <property type="term" value="P:proteolysis"/>
    <property type="evidence" value="ECO:0007669"/>
    <property type="project" value="UniProtKB-KW"/>
</dbReference>
<dbReference type="PATRIC" id="fig|1173022.3.peg.2674"/>
<gene>
    <name evidence="4" type="ORF">Cri9333_2475</name>
</gene>
<evidence type="ECO:0000313" key="5">
    <source>
        <dbReference type="Proteomes" id="UP000010472"/>
    </source>
</evidence>
<dbReference type="eggNOG" id="COG0265">
    <property type="taxonomic scope" value="Bacteria"/>
</dbReference>
<dbReference type="HOGENOM" id="CLU_042005_0_0_3"/>
<accession>K9W0R7</accession>
<dbReference type="EMBL" id="CP003620">
    <property type="protein sequence ID" value="AFZ13342.1"/>
    <property type="molecule type" value="Genomic_DNA"/>
</dbReference>
<dbReference type="InterPro" id="IPR051201">
    <property type="entry name" value="Chloro_Bact_Ser_Proteases"/>
</dbReference>
<dbReference type="PANTHER" id="PTHR43343:SF3">
    <property type="entry name" value="PROTEASE DO-LIKE 8, CHLOROPLASTIC"/>
    <property type="match status" value="1"/>
</dbReference>
<evidence type="ECO:0000313" key="4">
    <source>
        <dbReference type="EMBL" id="AFZ13342.1"/>
    </source>
</evidence>
<dbReference type="Pfam" id="PF13365">
    <property type="entry name" value="Trypsin_2"/>
    <property type="match status" value="1"/>
</dbReference>
<name>K9W0R7_9CYAN</name>
<dbReference type="InterPro" id="IPR001940">
    <property type="entry name" value="Peptidase_S1C"/>
</dbReference>
<keyword evidence="1" id="KW-0645">Protease</keyword>
<reference evidence="4 5" key="1">
    <citation type="submission" date="2012-06" db="EMBL/GenBank/DDBJ databases">
        <title>Finished chromosome of genome of Crinalium epipsammum PCC 9333.</title>
        <authorList>
            <consortium name="US DOE Joint Genome Institute"/>
            <person name="Gugger M."/>
            <person name="Coursin T."/>
            <person name="Rippka R."/>
            <person name="Tandeau De Marsac N."/>
            <person name="Huntemann M."/>
            <person name="Wei C.-L."/>
            <person name="Han J."/>
            <person name="Detter J.C."/>
            <person name="Han C."/>
            <person name="Tapia R."/>
            <person name="Davenport K."/>
            <person name="Daligault H."/>
            <person name="Erkkila T."/>
            <person name="Gu W."/>
            <person name="Munk A.C.C."/>
            <person name="Teshima H."/>
            <person name="Xu Y."/>
            <person name="Chain P."/>
            <person name="Chen A."/>
            <person name="Krypides N."/>
            <person name="Mavromatis K."/>
            <person name="Markowitz V."/>
            <person name="Szeto E."/>
            <person name="Ivanova N."/>
            <person name="Mikhailova N."/>
            <person name="Ovchinnikova G."/>
            <person name="Pagani I."/>
            <person name="Pati A."/>
            <person name="Goodwin L."/>
            <person name="Peters L."/>
            <person name="Pitluck S."/>
            <person name="Woyke T."/>
            <person name="Kerfeld C."/>
        </authorList>
    </citation>
    <scope>NUCLEOTIDE SEQUENCE [LARGE SCALE GENOMIC DNA]</scope>
    <source>
        <strain evidence="4 5">PCC 9333</strain>
    </source>
</reference>
<organism evidence="4 5">
    <name type="scientific">Crinalium epipsammum PCC 9333</name>
    <dbReference type="NCBI Taxonomy" id="1173022"/>
    <lineage>
        <taxon>Bacteria</taxon>
        <taxon>Bacillati</taxon>
        <taxon>Cyanobacteriota</taxon>
        <taxon>Cyanophyceae</taxon>
        <taxon>Gomontiellales</taxon>
        <taxon>Gomontiellaceae</taxon>
        <taxon>Crinalium</taxon>
    </lineage>
</organism>
<dbReference type="STRING" id="1173022.Cri9333_2475"/>
<keyword evidence="5" id="KW-1185">Reference proteome</keyword>